<dbReference type="SUPFAM" id="SSF56300">
    <property type="entry name" value="Metallo-dependent phosphatases"/>
    <property type="match status" value="1"/>
</dbReference>
<dbReference type="EMBL" id="MZ130484">
    <property type="protein sequence ID" value="QWM89956.1"/>
    <property type="molecule type" value="Genomic_DNA"/>
</dbReference>
<dbReference type="KEGG" id="vg:75691040"/>
<dbReference type="PANTHER" id="PTHR43143">
    <property type="entry name" value="METALLOPHOSPHOESTERASE, CALCINEURIN SUPERFAMILY"/>
    <property type="match status" value="1"/>
</dbReference>
<dbReference type="RefSeq" id="YP_010359528.1">
    <property type="nucleotide sequence ID" value="NC_062774.1"/>
</dbReference>
<proteinExistence type="predicted"/>
<dbReference type="GeneID" id="75691040"/>
<evidence type="ECO:0000313" key="4">
    <source>
        <dbReference type="Proteomes" id="UP000827440"/>
    </source>
</evidence>
<gene>
    <name evidence="3" type="primary">gp_20501</name>
</gene>
<protein>
    <submittedName>
        <fullName evidence="3">Phosphatase</fullName>
    </submittedName>
</protein>
<keyword evidence="4" id="KW-1185">Reference proteome</keyword>
<dbReference type="Proteomes" id="UP000827440">
    <property type="component" value="Segment"/>
</dbReference>
<accession>A0AAE7RV62</accession>
<organism evidence="3 4">
    <name type="scientific">uncultured phage cr54_1</name>
    <dbReference type="NCBI Taxonomy" id="2986398"/>
    <lineage>
        <taxon>Viruses</taxon>
        <taxon>Duplodnaviria</taxon>
        <taxon>Heunggongvirae</taxon>
        <taxon>Uroviricota</taxon>
        <taxon>Caudoviricetes</taxon>
        <taxon>Crassvirales</taxon>
        <taxon>Intestiviridae</taxon>
        <taxon>Churivirinae</taxon>
        <taxon>Jahgtovirus</taxon>
        <taxon>Jahgtovirus intestinalis</taxon>
    </lineage>
</organism>
<dbReference type="PANTHER" id="PTHR43143:SF1">
    <property type="entry name" value="SERINE_THREONINE-PROTEIN PHOSPHATASE CPPED1"/>
    <property type="match status" value="1"/>
</dbReference>
<evidence type="ECO:0000313" key="3">
    <source>
        <dbReference type="EMBL" id="QWM89956.1"/>
    </source>
</evidence>
<evidence type="ECO:0000259" key="2">
    <source>
        <dbReference type="Pfam" id="PF00149"/>
    </source>
</evidence>
<name>A0AAE7RV62_9CAUD</name>
<reference evidence="3 4" key="1">
    <citation type="submission" date="2021-04" db="EMBL/GenBank/DDBJ databases">
        <authorList>
            <person name="Shkoporov A.N."/>
            <person name="Stockdale S.R."/>
            <person name="Guerin E."/>
            <person name="Ross R.P."/>
            <person name="Hill C."/>
        </authorList>
    </citation>
    <scope>NUCLEOTIDE SEQUENCE [LARGE SCALE GENOMIC DNA]</scope>
    <source>
        <strain evidence="4">cr54_1</strain>
    </source>
</reference>
<dbReference type="SUPFAM" id="SSF74853">
    <property type="entry name" value="Lamin A/C globular tail domain"/>
    <property type="match status" value="1"/>
</dbReference>
<dbReference type="InterPro" id="IPR029052">
    <property type="entry name" value="Metallo-depent_PP-like"/>
</dbReference>
<feature type="coiled-coil region" evidence="1">
    <location>
        <begin position="106"/>
        <end position="133"/>
    </location>
</feature>
<evidence type="ECO:0000256" key="1">
    <source>
        <dbReference type="SAM" id="Coils"/>
    </source>
</evidence>
<dbReference type="InterPro" id="IPR036415">
    <property type="entry name" value="Lamin_tail_dom_sf"/>
</dbReference>
<feature type="domain" description="Calcineurin-like phosphoesterase" evidence="2">
    <location>
        <begin position="751"/>
        <end position="977"/>
    </location>
</feature>
<dbReference type="GO" id="GO:0016787">
    <property type="term" value="F:hydrolase activity"/>
    <property type="evidence" value="ECO:0007669"/>
    <property type="project" value="InterPro"/>
</dbReference>
<sequence>MKQGIVVGQLIVNNATDEQFNSYPNLDAKYGPYDDIGQALSTLSKPTRAVGLTVGIRKEGNVIEEYWFKGGIENKHLVLKQLSADLSDYYNKKEVDDKFVDVDDKFEEVNNTIEDTNKEISDLRDEVINKTVEAVIAQDTPPTNKDALWIDTSGKEAGITSNDDLASVIEAIQSIQNYLDTIVRQRDLIITPGHVSNTVTSTLLSKYKPIDPSVAPSEKMNIVLRNVNHIANSLEPTADGFEPTTKAVCGHYGTLAEIQANFQKFVEYELLLAIDVKRLYTKINGEPVNLTGSGGSGGGGSIDYEALDKLDTIGLIAPSGQIYRVKVNNNGQLVVYKKELDTDQAEPTGGQEDPNTGWIYVTSLYLQKLYINSLYCGGITSDEYSYNPCSHNFVELSNLTGKDISLKGLSLQYGTEGGDWETLPLWGEIKAGSTFLIRGAQCSVMDVNTTRIKVKTFDMEWIASDGKLIKFDNRKAKFFLTWGTTPSSVANPYNNATTPIRVSKGYIDLVGLQILNAGDADKVDAAENTAYGYLTSNYLFTKYYTMDPVNQATKALSARNNANDMYFVNLEANVIPTVDKYVPRASFENKNIFFNKTLLDSTKPNKVTMTLGRRGTAPNASRCFNWVSVGYYDEMLYYRKVGASGWTGIESFKDETGVRKYYNRIRAITTDGTPFTSHKVILTELSAGDYEYYIERMSDSSYKSPTYKFTIKDAVNIQNKWTFLQTSDQQGFNWDEYQVWKIAAKNIADNHIDAASENVEFMINTGDMTQNGNRINEWLDYDSGRVPLFTLPEMVTVGNNDLTPANVYVLGDGGDNSKINATNIRFFYCHEINEENPPIFTIQNKEIYIECLYSFDFADTHFLCVNSEISSNTERDVYGLNPQSVVYDYIRQWCEKDLEYIDSSINHKIAYCHEMPFTIITQNLINSFYWDGTEYPDVERSGSRLNFNTSKANAYWFSKFLNDNGYRLCLGGHKHTYSCSYPLIENPNSSMKPIIQVTAELLQSNFGSTELYEETAEGFLKGQKFPKSWQNNSNYDMVKHLCTFELVSKITAPTYIMCQATGYKHTSNKELPSPNTPWLRYFFPASITINSRTDVTAKVNAGQRYPFYIIYNVYNNKIEAKVKKVANVFNNSGKYNINIQGEAPNAEAIGGNGETNNGNDIITIIK</sequence>
<keyword evidence="1" id="KW-0175">Coiled coil</keyword>
<dbReference type="InterPro" id="IPR004843">
    <property type="entry name" value="Calcineurin-like_PHP"/>
</dbReference>
<dbReference type="Pfam" id="PF00149">
    <property type="entry name" value="Metallophos"/>
    <property type="match status" value="1"/>
</dbReference>
<dbReference type="Gene3D" id="3.60.21.10">
    <property type="match status" value="1"/>
</dbReference>
<dbReference type="InterPro" id="IPR051918">
    <property type="entry name" value="STPP_CPPED1"/>
</dbReference>